<dbReference type="GO" id="GO:0000407">
    <property type="term" value="C:phagophore assembly site"/>
    <property type="evidence" value="ECO:0007669"/>
    <property type="project" value="TreeGrafter"/>
</dbReference>
<dbReference type="GO" id="GO:0005829">
    <property type="term" value="C:cytosol"/>
    <property type="evidence" value="ECO:0007669"/>
    <property type="project" value="TreeGrafter"/>
</dbReference>
<dbReference type="GO" id="GO:0004674">
    <property type="term" value="F:protein serine/threonine kinase activity"/>
    <property type="evidence" value="ECO:0007669"/>
    <property type="project" value="InterPro"/>
</dbReference>
<dbReference type="SUPFAM" id="SSF56112">
    <property type="entry name" value="Protein kinase-like (PK-like)"/>
    <property type="match status" value="1"/>
</dbReference>
<dbReference type="PANTHER" id="PTHR24348:SF22">
    <property type="entry name" value="NON-SPECIFIC SERINE_THREONINE PROTEIN KINASE"/>
    <property type="match status" value="1"/>
</dbReference>
<dbReference type="PROSITE" id="PS50011">
    <property type="entry name" value="PROTEIN_KINASE_DOM"/>
    <property type="match status" value="1"/>
</dbReference>
<reference evidence="7" key="1">
    <citation type="submission" date="2018-05" db="EMBL/GenBank/DDBJ databases">
        <authorList>
            <person name="Lanie J.A."/>
            <person name="Ng W.-L."/>
            <person name="Kazmierczak K.M."/>
            <person name="Andrzejewski T.M."/>
            <person name="Davidsen T.M."/>
            <person name="Wayne K.J."/>
            <person name="Tettelin H."/>
            <person name="Glass J.I."/>
            <person name="Rusch D."/>
            <person name="Podicherti R."/>
            <person name="Tsui H.-C.T."/>
            <person name="Winkler M.E."/>
        </authorList>
    </citation>
    <scope>NUCLEOTIDE SEQUENCE</scope>
</reference>
<proteinExistence type="predicted"/>
<evidence type="ECO:0000256" key="2">
    <source>
        <dbReference type="ARBA" id="ARBA00022741"/>
    </source>
</evidence>
<dbReference type="GO" id="GO:0010506">
    <property type="term" value="P:regulation of autophagy"/>
    <property type="evidence" value="ECO:0007669"/>
    <property type="project" value="InterPro"/>
</dbReference>
<accession>A0A382S642</accession>
<evidence type="ECO:0000313" key="7">
    <source>
        <dbReference type="EMBL" id="SVD04361.1"/>
    </source>
</evidence>
<keyword evidence="3" id="KW-0418">Kinase</keyword>
<name>A0A382S642_9ZZZZ</name>
<dbReference type="GO" id="GO:0016020">
    <property type="term" value="C:membrane"/>
    <property type="evidence" value="ECO:0007669"/>
    <property type="project" value="TreeGrafter"/>
</dbReference>
<dbReference type="InterPro" id="IPR011009">
    <property type="entry name" value="Kinase-like_dom_sf"/>
</dbReference>
<protein>
    <recommendedName>
        <fullName evidence="6">Protein kinase domain-containing protein</fullName>
    </recommendedName>
</protein>
<dbReference type="SMART" id="SM00220">
    <property type="entry name" value="S_TKc"/>
    <property type="match status" value="1"/>
</dbReference>
<keyword evidence="4" id="KW-0067">ATP-binding</keyword>
<gene>
    <name evidence="7" type="ORF">METZ01_LOCUS357215</name>
</gene>
<feature type="region of interest" description="Disordered" evidence="5">
    <location>
        <begin position="292"/>
        <end position="312"/>
    </location>
</feature>
<dbReference type="Gene3D" id="1.10.510.10">
    <property type="entry name" value="Transferase(Phosphotransferase) domain 1"/>
    <property type="match status" value="1"/>
</dbReference>
<feature type="non-terminal residue" evidence="7">
    <location>
        <position position="312"/>
    </location>
</feature>
<dbReference type="PANTHER" id="PTHR24348">
    <property type="entry name" value="SERINE/THREONINE-PROTEIN KINASE UNC-51-RELATED"/>
    <property type="match status" value="1"/>
</dbReference>
<dbReference type="Pfam" id="PF00069">
    <property type="entry name" value="Pkinase"/>
    <property type="match status" value="1"/>
</dbReference>
<organism evidence="7">
    <name type="scientific">marine metagenome</name>
    <dbReference type="NCBI Taxonomy" id="408172"/>
    <lineage>
        <taxon>unclassified sequences</taxon>
        <taxon>metagenomes</taxon>
        <taxon>ecological metagenomes</taxon>
    </lineage>
</organism>
<sequence>MARKYKHGEVLKGYTIKRDEFFNTGAFAFSYAAKDKSGRKVFFKQYKSPSIRVDWYRKYVNYQKELKRRIDGDTQLKEFCYEMIDFFEEKKCYHQVFGWVESSEDLSKILEKIKAGRGPDFAQRVILAKRLMGSMAALHNAKIIHADLKPENLQLISDTTILAGYKLVLIDMDFSVLSDETAPWHDDPGTGYVGSPNYYSPEHLRGEAPEEASDVYSCSLILHQLLGTGHPYESEEPGDYKDKALDYQATKPKLKGEIKDSATTTLVADYLHRCLHPNPNERPTARLVRDALNGKAPTLEPAGPVLTSARRP</sequence>
<feature type="domain" description="Protein kinase" evidence="6">
    <location>
        <begin position="16"/>
        <end position="299"/>
    </location>
</feature>
<keyword evidence="1" id="KW-0808">Transferase</keyword>
<dbReference type="GO" id="GO:0000045">
    <property type="term" value="P:autophagosome assembly"/>
    <property type="evidence" value="ECO:0007669"/>
    <property type="project" value="TreeGrafter"/>
</dbReference>
<dbReference type="InterPro" id="IPR045269">
    <property type="entry name" value="Atg1-like"/>
</dbReference>
<dbReference type="AlphaFoldDB" id="A0A382S642"/>
<evidence type="ECO:0000256" key="1">
    <source>
        <dbReference type="ARBA" id="ARBA00022679"/>
    </source>
</evidence>
<dbReference type="EMBL" id="UINC01126095">
    <property type="protein sequence ID" value="SVD04361.1"/>
    <property type="molecule type" value="Genomic_DNA"/>
</dbReference>
<dbReference type="GO" id="GO:0005524">
    <property type="term" value="F:ATP binding"/>
    <property type="evidence" value="ECO:0007669"/>
    <property type="project" value="UniProtKB-KW"/>
</dbReference>
<evidence type="ECO:0000256" key="5">
    <source>
        <dbReference type="SAM" id="MobiDB-lite"/>
    </source>
</evidence>
<evidence type="ECO:0000259" key="6">
    <source>
        <dbReference type="PROSITE" id="PS50011"/>
    </source>
</evidence>
<evidence type="ECO:0000256" key="4">
    <source>
        <dbReference type="ARBA" id="ARBA00022840"/>
    </source>
</evidence>
<evidence type="ECO:0000256" key="3">
    <source>
        <dbReference type="ARBA" id="ARBA00022777"/>
    </source>
</evidence>
<keyword evidence="2" id="KW-0547">Nucleotide-binding</keyword>
<dbReference type="InterPro" id="IPR000719">
    <property type="entry name" value="Prot_kinase_dom"/>
</dbReference>
<dbReference type="GO" id="GO:0005776">
    <property type="term" value="C:autophagosome"/>
    <property type="evidence" value="ECO:0007669"/>
    <property type="project" value="TreeGrafter"/>
</dbReference>